<dbReference type="RefSeq" id="WP_059351016.1">
    <property type="nucleotide sequence ID" value="NZ_LDYG01000028.1"/>
</dbReference>
<accession>A0A147K8M1</accession>
<dbReference type="Proteomes" id="UP000074108">
    <property type="component" value="Unassembled WGS sequence"/>
</dbReference>
<evidence type="ECO:0000256" key="1">
    <source>
        <dbReference type="SAM" id="Phobius"/>
    </source>
</evidence>
<keyword evidence="4" id="KW-1185">Reference proteome</keyword>
<dbReference type="Gene3D" id="3.90.550.10">
    <property type="entry name" value="Spore Coat Polysaccharide Biosynthesis Protein SpsA, Chain A"/>
    <property type="match status" value="1"/>
</dbReference>
<feature type="transmembrane region" description="Helical" evidence="1">
    <location>
        <begin position="326"/>
        <end position="344"/>
    </location>
</feature>
<dbReference type="PATRIC" id="fig|1150625.3.peg.1689"/>
<dbReference type="SUPFAM" id="SSF53448">
    <property type="entry name" value="Nucleotide-diphospho-sugar transferases"/>
    <property type="match status" value="1"/>
</dbReference>
<comment type="caution">
    <text evidence="3">The sequence shown here is derived from an EMBL/GenBank/DDBJ whole genome shotgun (WGS) entry which is preliminary data.</text>
</comment>
<evidence type="ECO:0000259" key="2">
    <source>
        <dbReference type="Pfam" id="PF00535"/>
    </source>
</evidence>
<dbReference type="PANTHER" id="PTHR43685:SF2">
    <property type="entry name" value="GLYCOSYLTRANSFERASE 2-LIKE DOMAIN-CONTAINING PROTEIN"/>
    <property type="match status" value="1"/>
</dbReference>
<evidence type="ECO:0000313" key="3">
    <source>
        <dbReference type="EMBL" id="KUP06465.1"/>
    </source>
</evidence>
<dbReference type="EMBL" id="LDYG01000028">
    <property type="protein sequence ID" value="KUP06465.1"/>
    <property type="molecule type" value="Genomic_DNA"/>
</dbReference>
<keyword evidence="1" id="KW-1133">Transmembrane helix</keyword>
<organism evidence="3 4">
    <name type="scientific">Bacillus coahuilensis p1.1.43</name>
    <dbReference type="NCBI Taxonomy" id="1150625"/>
    <lineage>
        <taxon>Bacteria</taxon>
        <taxon>Bacillati</taxon>
        <taxon>Bacillota</taxon>
        <taxon>Bacilli</taxon>
        <taxon>Bacillales</taxon>
        <taxon>Bacillaceae</taxon>
        <taxon>Bacillus</taxon>
    </lineage>
</organism>
<reference evidence="3 4" key="1">
    <citation type="journal article" date="2016" name="Front. Microbiol.">
        <title>Microevolution Analysis of Bacillus coahuilensis Unveils Differences in Phosphorus Acquisition Strategies and Their Regulation.</title>
        <authorList>
            <person name="Gomez-Lunar Z."/>
            <person name="Hernandez-Gonzalez I."/>
            <person name="Rodriguez-Torres M.D."/>
            <person name="Souza V."/>
            <person name="Olmedo-Alvarez G."/>
        </authorList>
    </citation>
    <scope>NUCLEOTIDE SEQUENCE [LARGE SCALE GENOMIC DNA]</scope>
    <source>
        <strain evidence="4">p1.1.43</strain>
    </source>
</reference>
<feature type="transmembrane region" description="Helical" evidence="1">
    <location>
        <begin position="273"/>
        <end position="295"/>
    </location>
</feature>
<evidence type="ECO:0000313" key="4">
    <source>
        <dbReference type="Proteomes" id="UP000074108"/>
    </source>
</evidence>
<proteinExistence type="predicted"/>
<dbReference type="InterPro" id="IPR029044">
    <property type="entry name" value="Nucleotide-diphossugar_trans"/>
</dbReference>
<name>A0A147K8M1_9BACI</name>
<sequence>MVVASSILLFFLILFTLWNGISMPKLKGKHTDGRLVSVLVPMRDEEKNVPGLISSLKTITYENVEIILLDDGSSDCTNHVASELIKDDQRFTLIKGIQLPEGWVGKVHACHLLSKEAKGDFCFLDADVRISKSVIEECFYLMKKYQSALISGFAHFPTKPILAKLLVPFQHYFVFGLLPVHFANHTTWKNFTAAHGGFMFFNRNVYEQVGGHESVKENLVEDITFAKRLKKFGYRVTLANISNKVTCNMYSTNKDVWQGFLKNIYLGMGKNPFVVIGFTLFYSLLYVVPVPLFIIGLITKSVDFLVPLCLVFIQSILIDRFTKGEFLHFLLTPIATICMLILLWSSMIKNVKGKAYEWKGRNYI</sequence>
<dbReference type="PANTHER" id="PTHR43685">
    <property type="entry name" value="GLYCOSYLTRANSFERASE"/>
    <property type="match status" value="1"/>
</dbReference>
<dbReference type="Pfam" id="PF00535">
    <property type="entry name" value="Glycos_transf_2"/>
    <property type="match status" value="1"/>
</dbReference>
<dbReference type="OrthoDB" id="9800276at2"/>
<dbReference type="STRING" id="1150625.Q75_07990"/>
<dbReference type="InterPro" id="IPR001173">
    <property type="entry name" value="Glyco_trans_2-like"/>
</dbReference>
<keyword evidence="1" id="KW-0812">Transmembrane</keyword>
<keyword evidence="1" id="KW-0472">Membrane</keyword>
<feature type="domain" description="Glycosyltransferase 2-like" evidence="2">
    <location>
        <begin position="37"/>
        <end position="209"/>
    </location>
</feature>
<dbReference type="AlphaFoldDB" id="A0A147K8M1"/>
<dbReference type="InterPro" id="IPR050834">
    <property type="entry name" value="Glycosyltransf_2"/>
</dbReference>
<protein>
    <recommendedName>
        <fullName evidence="2">Glycosyltransferase 2-like domain-containing protein</fullName>
    </recommendedName>
</protein>
<gene>
    <name evidence="3" type="ORF">Q75_07990</name>
</gene>